<keyword evidence="4" id="KW-1185">Reference proteome</keyword>
<feature type="signal peptide" evidence="2">
    <location>
        <begin position="1"/>
        <end position="25"/>
    </location>
</feature>
<evidence type="ECO:0000256" key="1">
    <source>
        <dbReference type="SAM" id="Phobius"/>
    </source>
</evidence>
<evidence type="ECO:0000256" key="2">
    <source>
        <dbReference type="SAM" id="SignalP"/>
    </source>
</evidence>
<proteinExistence type="predicted"/>
<keyword evidence="1" id="KW-0472">Membrane</keyword>
<feature type="transmembrane region" description="Helical" evidence="1">
    <location>
        <begin position="67"/>
        <end position="84"/>
    </location>
</feature>
<keyword evidence="2" id="KW-0732">Signal</keyword>
<keyword evidence="1" id="KW-0812">Transmembrane</keyword>
<dbReference type="AlphaFoldDB" id="A0A1A9UUG3"/>
<feature type="transmembrane region" description="Helical" evidence="1">
    <location>
        <begin position="40"/>
        <end position="60"/>
    </location>
</feature>
<dbReference type="EnsemblMetazoa" id="GAUT015665-RA">
    <property type="protein sequence ID" value="GAUT015665-PA"/>
    <property type="gene ID" value="GAUT015665"/>
</dbReference>
<accession>A0A1A9UUG3</accession>
<evidence type="ECO:0000313" key="3">
    <source>
        <dbReference type="EnsemblMetazoa" id="GAUT015665-PA"/>
    </source>
</evidence>
<feature type="chain" id="PRO_5008398861" evidence="2">
    <location>
        <begin position="26"/>
        <end position="157"/>
    </location>
</feature>
<name>A0A1A9UUG3_GLOAU</name>
<protein>
    <submittedName>
        <fullName evidence="3">Uncharacterized protein</fullName>
    </submittedName>
</protein>
<sequence length="157" mass="17784">MYFFFCEFSFLFSLSILLLPDDFGGDNNDDDDYSSVWFLYGHIFQLTILLSIFSVITAIANVVVPPVVAAVVAAVVVLVLVLVLDCRCRCRCRCRRRSLLCLLTQFCGRPPVYNIVNVRTRRQCISLHHIDVLNIETDGLNKKICMQKNVGQTITST</sequence>
<dbReference type="Proteomes" id="UP000078200">
    <property type="component" value="Unassembled WGS sequence"/>
</dbReference>
<evidence type="ECO:0000313" key="4">
    <source>
        <dbReference type="Proteomes" id="UP000078200"/>
    </source>
</evidence>
<reference evidence="3" key="1">
    <citation type="submission" date="2020-05" db="UniProtKB">
        <authorList>
            <consortium name="EnsemblMetazoa"/>
        </authorList>
    </citation>
    <scope>IDENTIFICATION</scope>
    <source>
        <strain evidence="3">TTRI</strain>
    </source>
</reference>
<keyword evidence="1" id="KW-1133">Transmembrane helix</keyword>
<dbReference type="VEuPathDB" id="VectorBase:GAUT015665"/>
<organism evidence="3 4">
    <name type="scientific">Glossina austeni</name>
    <name type="common">Savannah tsetse fly</name>
    <dbReference type="NCBI Taxonomy" id="7395"/>
    <lineage>
        <taxon>Eukaryota</taxon>
        <taxon>Metazoa</taxon>
        <taxon>Ecdysozoa</taxon>
        <taxon>Arthropoda</taxon>
        <taxon>Hexapoda</taxon>
        <taxon>Insecta</taxon>
        <taxon>Pterygota</taxon>
        <taxon>Neoptera</taxon>
        <taxon>Endopterygota</taxon>
        <taxon>Diptera</taxon>
        <taxon>Brachycera</taxon>
        <taxon>Muscomorpha</taxon>
        <taxon>Hippoboscoidea</taxon>
        <taxon>Glossinidae</taxon>
        <taxon>Glossina</taxon>
    </lineage>
</organism>